<protein>
    <submittedName>
        <fullName evidence="2">COG1773 Rubredoxin</fullName>
    </submittedName>
</protein>
<dbReference type="InterPro" id="IPR024934">
    <property type="entry name" value="Rubredoxin-like_dom"/>
</dbReference>
<dbReference type="EMBL" id="LR797824">
    <property type="protein sequence ID" value="CAB4241596.1"/>
    <property type="molecule type" value="Genomic_DNA"/>
</dbReference>
<sequence>MDHVCIVCGHVHNEELEGIWDELPAEFECPECGCGKEDYTEM</sequence>
<proteinExistence type="predicted"/>
<dbReference type="Gene3D" id="2.20.28.10">
    <property type="match status" value="1"/>
</dbReference>
<name>A0A6J5T9L9_9CAUD</name>
<organism evidence="2">
    <name type="scientific">uncultured Caudovirales phage</name>
    <dbReference type="NCBI Taxonomy" id="2100421"/>
    <lineage>
        <taxon>Viruses</taxon>
        <taxon>Duplodnaviria</taxon>
        <taxon>Heunggongvirae</taxon>
        <taxon>Uroviricota</taxon>
        <taxon>Caudoviricetes</taxon>
        <taxon>Peduoviridae</taxon>
        <taxon>Maltschvirus</taxon>
        <taxon>Maltschvirus maltsch</taxon>
    </lineage>
</organism>
<gene>
    <name evidence="2" type="ORF">UFOVP71_134</name>
</gene>
<accession>A0A6J5T9L9</accession>
<evidence type="ECO:0000259" key="1">
    <source>
        <dbReference type="PROSITE" id="PS50903"/>
    </source>
</evidence>
<reference evidence="2" key="1">
    <citation type="submission" date="2020-05" db="EMBL/GenBank/DDBJ databases">
        <authorList>
            <person name="Chiriac C."/>
            <person name="Salcher M."/>
            <person name="Ghai R."/>
            <person name="Kavagutti S V."/>
        </authorList>
    </citation>
    <scope>NUCLEOTIDE SEQUENCE</scope>
</reference>
<dbReference type="SUPFAM" id="SSF57802">
    <property type="entry name" value="Rubredoxin-like"/>
    <property type="match status" value="1"/>
</dbReference>
<dbReference type="PROSITE" id="PS50903">
    <property type="entry name" value="RUBREDOXIN_LIKE"/>
    <property type="match status" value="1"/>
</dbReference>
<feature type="domain" description="Rubredoxin-like" evidence="1">
    <location>
        <begin position="3"/>
        <end position="42"/>
    </location>
</feature>
<evidence type="ECO:0000313" key="2">
    <source>
        <dbReference type="EMBL" id="CAB4241596.1"/>
    </source>
</evidence>
<dbReference type="GO" id="GO:0005506">
    <property type="term" value="F:iron ion binding"/>
    <property type="evidence" value="ECO:0007669"/>
    <property type="project" value="InterPro"/>
</dbReference>